<feature type="non-terminal residue" evidence="3">
    <location>
        <position position="1"/>
    </location>
</feature>
<protein>
    <recommendedName>
        <fullName evidence="2">Metal-dependent phosphohydrolase 7TM extracellular domain-containing protein</fullName>
    </recommendedName>
</protein>
<evidence type="ECO:0000313" key="4">
    <source>
        <dbReference type="Proteomes" id="UP000288322"/>
    </source>
</evidence>
<keyword evidence="1" id="KW-0812">Transmembrane</keyword>
<dbReference type="Pfam" id="PF07697">
    <property type="entry name" value="7TMR-HDED"/>
    <property type="match status" value="1"/>
</dbReference>
<feature type="transmembrane region" description="Helical" evidence="1">
    <location>
        <begin position="161"/>
        <end position="180"/>
    </location>
</feature>
<gene>
    <name evidence="3" type="ORF">DSY93_06490</name>
</gene>
<dbReference type="AlphaFoldDB" id="A0A432H185"/>
<feature type="transmembrane region" description="Helical" evidence="1">
    <location>
        <begin position="192"/>
        <end position="214"/>
    </location>
</feature>
<comment type="caution">
    <text evidence="3">The sequence shown here is derived from an EMBL/GenBank/DDBJ whole genome shotgun (WGS) entry which is preliminary data.</text>
</comment>
<dbReference type="Proteomes" id="UP000288322">
    <property type="component" value="Unassembled WGS sequence"/>
</dbReference>
<name>A0A432H185_9DELT</name>
<feature type="domain" description="Metal-dependent phosphohydrolase 7TM extracellular" evidence="2">
    <location>
        <begin position="19"/>
        <end position="142"/>
    </location>
</feature>
<dbReference type="InterPro" id="IPR011624">
    <property type="entry name" value="Metal-dep_PHydrolase_7TM_extra"/>
</dbReference>
<reference evidence="3 4" key="1">
    <citation type="submission" date="2018-06" db="EMBL/GenBank/DDBJ databases">
        <title>Combined omics and stable isotope probing to characterize newly discovered Mariana Back-Arc vent microbial communities.</title>
        <authorList>
            <person name="Trembath-Reichert E."/>
            <person name="Huber J.A."/>
        </authorList>
    </citation>
    <scope>NUCLEOTIDE SEQUENCE [LARGE SCALE GENOMIC DNA]</scope>
    <source>
        <strain evidence="3">MAG 151</strain>
    </source>
</reference>
<evidence type="ECO:0000259" key="2">
    <source>
        <dbReference type="Pfam" id="PF07697"/>
    </source>
</evidence>
<keyword evidence="1" id="KW-0472">Membrane</keyword>
<sequence>EQLDSLDYIRIHKNKYFNKGKEILKKIYSKGVIDTDSNDDLILVENNEGKKHLRTDFYTIEEAKEVIDKQAFESDDIRNFLAPLLKMSIVENIIYDEVLNKTLQEKKLAEISTTKGMVKKDEKIISKGEIVDLENKLKLDSYVKKYSEQILDKSNYRYMSAGYLLLISILISILVLYLYIYKREIFIHFRQFSLIFILVNVAIFLAAMFSKANIFPERLPRRISIRPSWFQSPLVRKEWRSLPIRFSIFKKFLLDNQS</sequence>
<accession>A0A432H185</accession>
<organism evidence="3 4">
    <name type="scientific">SAR324 cluster bacterium</name>
    <dbReference type="NCBI Taxonomy" id="2024889"/>
    <lineage>
        <taxon>Bacteria</taxon>
        <taxon>Deltaproteobacteria</taxon>
        <taxon>SAR324 cluster</taxon>
    </lineage>
</organism>
<proteinExistence type="predicted"/>
<evidence type="ECO:0000256" key="1">
    <source>
        <dbReference type="SAM" id="Phobius"/>
    </source>
</evidence>
<dbReference type="EMBL" id="QNZH01000179">
    <property type="protein sequence ID" value="RTZ89408.1"/>
    <property type="molecule type" value="Genomic_DNA"/>
</dbReference>
<keyword evidence="1" id="KW-1133">Transmembrane helix</keyword>
<evidence type="ECO:0000313" key="3">
    <source>
        <dbReference type="EMBL" id="RTZ89408.1"/>
    </source>
</evidence>